<protein>
    <submittedName>
        <fullName evidence="3">Unannotated protein</fullName>
    </submittedName>
</protein>
<feature type="compositionally biased region" description="Basic and acidic residues" evidence="1">
    <location>
        <begin position="115"/>
        <end position="125"/>
    </location>
</feature>
<accession>A0A6J6NHN0</accession>
<proteinExistence type="predicted"/>
<organism evidence="3">
    <name type="scientific">freshwater metagenome</name>
    <dbReference type="NCBI Taxonomy" id="449393"/>
    <lineage>
        <taxon>unclassified sequences</taxon>
        <taxon>metagenomes</taxon>
        <taxon>ecological metagenomes</taxon>
    </lineage>
</organism>
<gene>
    <name evidence="3" type="ORF">UFOPK2370_00533</name>
</gene>
<dbReference type="EMBL" id="CAEZXK010000009">
    <property type="protein sequence ID" value="CAB4684334.1"/>
    <property type="molecule type" value="Genomic_DNA"/>
</dbReference>
<name>A0A6J6NHN0_9ZZZZ</name>
<dbReference type="InterPro" id="IPR021401">
    <property type="entry name" value="DUF3040"/>
</dbReference>
<reference evidence="3" key="1">
    <citation type="submission" date="2020-05" db="EMBL/GenBank/DDBJ databases">
        <authorList>
            <person name="Chiriac C."/>
            <person name="Salcher M."/>
            <person name="Ghai R."/>
            <person name="Kavagutti S V."/>
        </authorList>
    </citation>
    <scope>NUCLEOTIDE SEQUENCE</scope>
</reference>
<feature type="transmembrane region" description="Helical" evidence="2">
    <location>
        <begin position="72"/>
        <end position="95"/>
    </location>
</feature>
<evidence type="ECO:0000256" key="2">
    <source>
        <dbReference type="SAM" id="Phobius"/>
    </source>
</evidence>
<dbReference type="Pfam" id="PF11239">
    <property type="entry name" value="DUF3040"/>
    <property type="match status" value="1"/>
</dbReference>
<sequence>MGLSESEKRVLEELERGLYAEDAAFERKSKAQIERIEAPGANSPSKVIAGSLIAVVGISILVFGAVTQVALFGVLGFLVMLFGILIASATGRPAAAGGRPKKARPESKPSPNSVFEDRWNKRTDQ</sequence>
<keyword evidence="2" id="KW-0472">Membrane</keyword>
<feature type="region of interest" description="Disordered" evidence="1">
    <location>
        <begin position="91"/>
        <end position="125"/>
    </location>
</feature>
<keyword evidence="2" id="KW-1133">Transmembrane helix</keyword>
<keyword evidence="2" id="KW-0812">Transmembrane</keyword>
<evidence type="ECO:0000256" key="1">
    <source>
        <dbReference type="SAM" id="MobiDB-lite"/>
    </source>
</evidence>
<evidence type="ECO:0000313" key="3">
    <source>
        <dbReference type="EMBL" id="CAB4684334.1"/>
    </source>
</evidence>
<feature type="transmembrane region" description="Helical" evidence="2">
    <location>
        <begin position="47"/>
        <end position="66"/>
    </location>
</feature>
<dbReference type="AlphaFoldDB" id="A0A6J6NHN0"/>